<evidence type="ECO:0000313" key="1">
    <source>
        <dbReference type="EMBL" id="GGA84993.1"/>
    </source>
</evidence>
<comment type="caution">
    <text evidence="1">The sequence shown here is derived from an EMBL/GenBank/DDBJ whole genome shotgun (WGS) entry which is preliminary data.</text>
</comment>
<gene>
    <name evidence="1" type="ORF">GCM10008015_27230</name>
</gene>
<name>A0ABQ1HR99_9FLAO</name>
<evidence type="ECO:0000313" key="2">
    <source>
        <dbReference type="Proteomes" id="UP000658793"/>
    </source>
</evidence>
<reference evidence="2" key="1">
    <citation type="journal article" date="2019" name="Int. J. Syst. Evol. Microbiol.">
        <title>The Global Catalogue of Microorganisms (GCM) 10K type strain sequencing project: providing services to taxonomists for standard genome sequencing and annotation.</title>
        <authorList>
            <consortium name="The Broad Institute Genomics Platform"/>
            <consortium name="The Broad Institute Genome Sequencing Center for Infectious Disease"/>
            <person name="Wu L."/>
            <person name="Ma J."/>
        </authorList>
    </citation>
    <scope>NUCLEOTIDE SEQUENCE [LARGE SCALE GENOMIC DNA]</scope>
    <source>
        <strain evidence="2">CGMCC 1.12811</strain>
    </source>
</reference>
<dbReference type="EMBL" id="BMGA01000008">
    <property type="protein sequence ID" value="GGA84993.1"/>
    <property type="molecule type" value="Genomic_DNA"/>
</dbReference>
<protein>
    <submittedName>
        <fullName evidence="1">Uncharacterized protein</fullName>
    </submittedName>
</protein>
<dbReference type="RefSeq" id="WP_188494933.1">
    <property type="nucleotide sequence ID" value="NZ_BMGA01000008.1"/>
</dbReference>
<proteinExistence type="predicted"/>
<accession>A0ABQ1HR99</accession>
<dbReference type="Proteomes" id="UP000658793">
    <property type="component" value="Unassembled WGS sequence"/>
</dbReference>
<sequence length="288" mass="34229">MDDRNKHYAELYFAENTNDIGKKIDFFSSMTNCLFELANNPFERRIQIKSHQSILEAKAYRFAFANNSIISLIKGTKVKILDKEINSIDIDSLNSITRMQIETFLILFYLVFDKVEDEIKDFRLNIYKLHALQKQNNFEISADFIDTENSRKKIKLEIEEAIDAIKQSNLFQQANETKKKEYLNPRYAKLIESKQLFERSGIQKSRIDQMWSIYSNYAHSEYISDRQHYCRVINPNSKVETISLILDINKMLTSRLIWNLKLLYNENVEKYDSFDLKDKVHIETWKDI</sequence>
<keyword evidence="2" id="KW-1185">Reference proteome</keyword>
<organism evidence="1 2">
    <name type="scientific">Flavobacterium palustre</name>
    <dbReference type="NCBI Taxonomy" id="1476463"/>
    <lineage>
        <taxon>Bacteria</taxon>
        <taxon>Pseudomonadati</taxon>
        <taxon>Bacteroidota</taxon>
        <taxon>Flavobacteriia</taxon>
        <taxon>Flavobacteriales</taxon>
        <taxon>Flavobacteriaceae</taxon>
        <taxon>Flavobacterium</taxon>
    </lineage>
</organism>